<keyword evidence="4" id="KW-0560">Oxidoreductase</keyword>
<reference evidence="6 7" key="1">
    <citation type="submission" date="2020-10" db="EMBL/GenBank/DDBJ databases">
        <title>The Coptis chinensis genome and diversification of protoberbering-type alkaloids.</title>
        <authorList>
            <person name="Wang B."/>
            <person name="Shu S."/>
            <person name="Song C."/>
            <person name="Liu Y."/>
        </authorList>
    </citation>
    <scope>NUCLEOTIDE SEQUENCE [LARGE SCALE GENOMIC DNA]</scope>
    <source>
        <strain evidence="6">HL-2020</strain>
        <tissue evidence="6">Leaf</tissue>
    </source>
</reference>
<keyword evidence="2" id="KW-0285">Flavoprotein</keyword>
<protein>
    <recommendedName>
        <fullName evidence="5">FAD/NAD(P)-binding domain-containing protein</fullName>
    </recommendedName>
</protein>
<accession>A0A835I906</accession>
<gene>
    <name evidence="6" type="ORF">IFM89_039388</name>
</gene>
<comment type="cofactor">
    <cofactor evidence="1">
        <name>FAD</name>
        <dbReference type="ChEBI" id="CHEBI:57692"/>
    </cofactor>
</comment>
<evidence type="ECO:0000259" key="5">
    <source>
        <dbReference type="Pfam" id="PF07992"/>
    </source>
</evidence>
<dbReference type="SUPFAM" id="SSF51905">
    <property type="entry name" value="FAD/NAD(P)-binding domain"/>
    <property type="match status" value="2"/>
</dbReference>
<proteinExistence type="predicted"/>
<dbReference type="Gene3D" id="3.50.50.100">
    <property type="match status" value="2"/>
</dbReference>
<dbReference type="PANTHER" id="PTHR42913:SF4">
    <property type="entry name" value="ALTERNATIVE NAD(P)H-UBIQUINONE OXIDOREDUCTASE C1, CHLOROPLASTIC_MITOCHONDRIAL"/>
    <property type="match status" value="1"/>
</dbReference>
<evidence type="ECO:0000256" key="3">
    <source>
        <dbReference type="ARBA" id="ARBA00022827"/>
    </source>
</evidence>
<dbReference type="GO" id="GO:0042372">
    <property type="term" value="P:phylloquinone biosynthetic process"/>
    <property type="evidence" value="ECO:0007669"/>
    <property type="project" value="TreeGrafter"/>
</dbReference>
<evidence type="ECO:0000313" key="6">
    <source>
        <dbReference type="EMBL" id="KAF9612392.1"/>
    </source>
</evidence>
<evidence type="ECO:0000256" key="2">
    <source>
        <dbReference type="ARBA" id="ARBA00022630"/>
    </source>
</evidence>
<dbReference type="AlphaFoldDB" id="A0A835I906"/>
<dbReference type="OrthoDB" id="5376590at2759"/>
<dbReference type="EMBL" id="JADFTS010000004">
    <property type="protein sequence ID" value="KAF9612392.1"/>
    <property type="molecule type" value="Genomic_DNA"/>
</dbReference>
<dbReference type="GO" id="GO:0009507">
    <property type="term" value="C:chloroplast"/>
    <property type="evidence" value="ECO:0007669"/>
    <property type="project" value="TreeGrafter"/>
</dbReference>
<feature type="domain" description="FAD/NAD(P)-binding" evidence="5">
    <location>
        <begin position="404"/>
        <end position="483"/>
    </location>
</feature>
<keyword evidence="3" id="KW-0274">FAD</keyword>
<feature type="domain" description="FAD/NAD(P)-binding" evidence="5">
    <location>
        <begin position="79"/>
        <end position="308"/>
    </location>
</feature>
<name>A0A835I906_9MAGN</name>
<comment type="caution">
    <text evidence="6">The sequence shown here is derived from an EMBL/GenBank/DDBJ whole genome shotgun (WGS) entry which is preliminary data.</text>
</comment>
<dbReference type="GO" id="GO:0003955">
    <property type="term" value="F:NAD(P)H dehydrogenase (quinone) activity"/>
    <property type="evidence" value="ECO:0007669"/>
    <property type="project" value="TreeGrafter"/>
</dbReference>
<dbReference type="PRINTS" id="PR00368">
    <property type="entry name" value="FADPNR"/>
</dbReference>
<dbReference type="GO" id="GO:0019646">
    <property type="term" value="P:aerobic electron transport chain"/>
    <property type="evidence" value="ECO:0007669"/>
    <property type="project" value="TreeGrafter"/>
</dbReference>
<evidence type="ECO:0000256" key="4">
    <source>
        <dbReference type="ARBA" id="ARBA00023002"/>
    </source>
</evidence>
<dbReference type="Pfam" id="PF07992">
    <property type="entry name" value="Pyr_redox_2"/>
    <property type="match status" value="2"/>
</dbReference>
<dbReference type="PANTHER" id="PTHR42913">
    <property type="entry name" value="APOPTOSIS-INDUCING FACTOR 1"/>
    <property type="match status" value="1"/>
</dbReference>
<dbReference type="Proteomes" id="UP000631114">
    <property type="component" value="Unassembled WGS sequence"/>
</dbReference>
<dbReference type="InterPro" id="IPR023753">
    <property type="entry name" value="FAD/NAD-binding_dom"/>
</dbReference>
<evidence type="ECO:0000313" key="7">
    <source>
        <dbReference type="Proteomes" id="UP000631114"/>
    </source>
</evidence>
<dbReference type="InterPro" id="IPR051169">
    <property type="entry name" value="NADH-Q_oxidoreductase"/>
</dbReference>
<dbReference type="InterPro" id="IPR036188">
    <property type="entry name" value="FAD/NAD-bd_sf"/>
</dbReference>
<sequence length="583" mass="63929">MGSLAGWATVTPFRCGKQFPIFLRKNATSNLPMLGKFSRRRTFCSVVSSSKAKSGGDVVDGETPRPLPLYAWSDKQRPRVCILGGGFGGLYTALRLESLVWEDDKKPQVLLVDQSDRFVFKPLLYELLSGEVDAWEIAPRFLDLLANTAVQFVQDRVKILQPSDHLGKNGSTRLSCGGRVQLESGLCIEYDWLVLALGAEPKLDLVPGAAEFALPFSSLEDAFKVNTKLRTLEREKFGKDLSPIRVAVVGCGYSGVELAATVSERLQSRGRVQAINVSTTILPGAPPGNREAAAKVKKSNTVSFIRGVWCAEISLANRFPDLYAMSRSKFGLIKNLMTGEGNMVLSSRNVQLFLGYFVSCIRKSGKYEDSKLSVFERNNDIVSEQAHTELVLELQPAERGLKSQILESDLVLWTVGSKPLVPKVEFGDRPHMLPVNGRGQAETDETLRVKGHPRVFAIGDSAALRDSAGRILPATAQVAFQQADFTGWNLWAAINDRPLLPFRFQNLGEMMTLGRNDGAITPSFIEGLTLDGPIGHTARKIAYLIRLPTDEHKVKVGLSWLTKSAVDSIASFQSNVTKVLSGS</sequence>
<evidence type="ECO:0000256" key="1">
    <source>
        <dbReference type="ARBA" id="ARBA00001974"/>
    </source>
</evidence>
<organism evidence="6 7">
    <name type="scientific">Coptis chinensis</name>
    <dbReference type="NCBI Taxonomy" id="261450"/>
    <lineage>
        <taxon>Eukaryota</taxon>
        <taxon>Viridiplantae</taxon>
        <taxon>Streptophyta</taxon>
        <taxon>Embryophyta</taxon>
        <taxon>Tracheophyta</taxon>
        <taxon>Spermatophyta</taxon>
        <taxon>Magnoliopsida</taxon>
        <taxon>Ranunculales</taxon>
        <taxon>Ranunculaceae</taxon>
        <taxon>Coptidoideae</taxon>
        <taxon>Coptis</taxon>
    </lineage>
</organism>
<keyword evidence="7" id="KW-1185">Reference proteome</keyword>